<name>A0ABR9HP47_9ACTN</name>
<evidence type="ECO:0000259" key="2">
    <source>
        <dbReference type="Pfam" id="PF12850"/>
    </source>
</evidence>
<reference evidence="3 4" key="1">
    <citation type="submission" date="2020-10" db="EMBL/GenBank/DDBJ databases">
        <title>Sequencing the genomes of 1000 actinobacteria strains.</title>
        <authorList>
            <person name="Klenk H.-P."/>
        </authorList>
    </citation>
    <scope>NUCLEOTIDE SEQUENCE [LARGE SCALE GENOMIC DNA]</scope>
    <source>
        <strain evidence="3 4">DSM 45157</strain>
    </source>
</reference>
<proteinExistence type="inferred from homology"/>
<evidence type="ECO:0000313" key="4">
    <source>
        <dbReference type="Proteomes" id="UP000598217"/>
    </source>
</evidence>
<dbReference type="Gene3D" id="3.60.21.10">
    <property type="match status" value="1"/>
</dbReference>
<protein>
    <submittedName>
        <fullName evidence="3">Phosphodiesterase</fullName>
    </submittedName>
</protein>
<dbReference type="Pfam" id="PF12850">
    <property type="entry name" value="Metallophos_2"/>
    <property type="match status" value="1"/>
</dbReference>
<dbReference type="EMBL" id="JADBDY010000001">
    <property type="protein sequence ID" value="MBE1460763.1"/>
    <property type="molecule type" value="Genomic_DNA"/>
</dbReference>
<gene>
    <name evidence="3" type="ORF">H4W79_004977</name>
</gene>
<dbReference type="SUPFAM" id="SSF56300">
    <property type="entry name" value="Metallo-dependent phosphatases"/>
    <property type="match status" value="1"/>
</dbReference>
<keyword evidence="4" id="KW-1185">Reference proteome</keyword>
<dbReference type="Proteomes" id="UP000598217">
    <property type="component" value="Unassembled WGS sequence"/>
</dbReference>
<sequence length="215" mass="23444">MRYAIVTDIHGDVTALRAVVHQVERQGVDGLLCLGDVFECLVSKRDVTSHVFGGVSEVFDPDPEVAALLEGAAHVRGNQEERIASLIPGGALPDWARPLIHAPLERRTSSASFCHGHTLSWHQPEPGLWSPVAESALRTLLVHGHHHRSVVHRLHADPDGVRSERVPFRFGVETHLSPDVRHIVNVGSVRGPAPAWAVMDEEALSLTHHRVGGTP</sequence>
<dbReference type="InterPro" id="IPR029052">
    <property type="entry name" value="Metallo-depent_PP-like"/>
</dbReference>
<evidence type="ECO:0000256" key="1">
    <source>
        <dbReference type="ARBA" id="ARBA00008950"/>
    </source>
</evidence>
<dbReference type="InterPro" id="IPR024654">
    <property type="entry name" value="Calcineurin-like_PHP_lpxH"/>
</dbReference>
<feature type="domain" description="Calcineurin-like phosphoesterase" evidence="2">
    <location>
        <begin position="1"/>
        <end position="192"/>
    </location>
</feature>
<accession>A0ABR9HP47</accession>
<dbReference type="RefSeq" id="WP_191267897.1">
    <property type="nucleotide sequence ID" value="NZ_BMXJ01000001.1"/>
</dbReference>
<organism evidence="3 4">
    <name type="scientific">Nocardiopsis terrae</name>
    <dbReference type="NCBI Taxonomy" id="372655"/>
    <lineage>
        <taxon>Bacteria</taxon>
        <taxon>Bacillati</taxon>
        <taxon>Actinomycetota</taxon>
        <taxon>Actinomycetes</taxon>
        <taxon>Streptosporangiales</taxon>
        <taxon>Nocardiopsidaceae</taxon>
        <taxon>Nocardiopsis</taxon>
    </lineage>
</organism>
<comment type="caution">
    <text evidence="3">The sequence shown here is derived from an EMBL/GenBank/DDBJ whole genome shotgun (WGS) entry which is preliminary data.</text>
</comment>
<evidence type="ECO:0000313" key="3">
    <source>
        <dbReference type="EMBL" id="MBE1460763.1"/>
    </source>
</evidence>
<comment type="similarity">
    <text evidence="1">Belongs to the metallophosphoesterase superfamily. YfcE family.</text>
</comment>